<name>A0A840QJ44_9PSEU</name>
<protein>
    <submittedName>
        <fullName evidence="1">Uncharacterized protein</fullName>
    </submittedName>
</protein>
<evidence type="ECO:0000313" key="2">
    <source>
        <dbReference type="Proteomes" id="UP000584374"/>
    </source>
</evidence>
<keyword evidence="2" id="KW-1185">Reference proteome</keyword>
<comment type="caution">
    <text evidence="1">The sequence shown here is derived from an EMBL/GenBank/DDBJ whole genome shotgun (WGS) entry which is preliminary data.</text>
</comment>
<dbReference type="Proteomes" id="UP000584374">
    <property type="component" value="Unassembled WGS sequence"/>
</dbReference>
<organism evidence="1 2">
    <name type="scientific">Saccharopolyspora phatthalungensis</name>
    <dbReference type="NCBI Taxonomy" id="664693"/>
    <lineage>
        <taxon>Bacteria</taxon>
        <taxon>Bacillati</taxon>
        <taxon>Actinomycetota</taxon>
        <taxon>Actinomycetes</taxon>
        <taxon>Pseudonocardiales</taxon>
        <taxon>Pseudonocardiaceae</taxon>
        <taxon>Saccharopolyspora</taxon>
    </lineage>
</organism>
<sequence length="78" mass="8562">MATLPPSTDGAPIFRAAMAQPGLLMIGKEERMVESTELDNDKAIYVAPLLEEVGDFAEQTQGNQYLYVEGFFSYLGTI</sequence>
<dbReference type="NCBIfam" id="NF033521">
    <property type="entry name" value="lasso_leader_L3"/>
    <property type="match status" value="1"/>
</dbReference>
<evidence type="ECO:0000313" key="1">
    <source>
        <dbReference type="EMBL" id="MBB5158765.1"/>
    </source>
</evidence>
<dbReference type="AlphaFoldDB" id="A0A840QJ44"/>
<proteinExistence type="predicted"/>
<accession>A0A840QJ44</accession>
<dbReference type="RefSeq" id="WP_184730731.1">
    <property type="nucleotide sequence ID" value="NZ_JACHIW010000002.1"/>
</dbReference>
<reference evidence="1 2" key="1">
    <citation type="submission" date="2020-08" db="EMBL/GenBank/DDBJ databases">
        <title>Sequencing the genomes of 1000 actinobacteria strains.</title>
        <authorList>
            <person name="Klenk H.-P."/>
        </authorList>
    </citation>
    <scope>NUCLEOTIDE SEQUENCE [LARGE SCALE GENOMIC DNA]</scope>
    <source>
        <strain evidence="1 2">DSM 45584</strain>
    </source>
</reference>
<dbReference type="EMBL" id="JACHIW010000002">
    <property type="protein sequence ID" value="MBB5158765.1"/>
    <property type="molecule type" value="Genomic_DNA"/>
</dbReference>
<gene>
    <name evidence="1" type="ORF">BJ970_006364</name>
</gene>